<dbReference type="PROSITE" id="PS50888">
    <property type="entry name" value="BHLH"/>
    <property type="match status" value="1"/>
</dbReference>
<feature type="compositionally biased region" description="Polar residues" evidence="5">
    <location>
        <begin position="551"/>
        <end position="564"/>
    </location>
</feature>
<dbReference type="SUPFAM" id="SSF47459">
    <property type="entry name" value="HLH, helix-loop-helix DNA-binding domain"/>
    <property type="match status" value="1"/>
</dbReference>
<evidence type="ECO:0000259" key="6">
    <source>
        <dbReference type="PROSITE" id="PS50888"/>
    </source>
</evidence>
<feature type="compositionally biased region" description="Acidic residues" evidence="5">
    <location>
        <begin position="539"/>
        <end position="548"/>
    </location>
</feature>
<evidence type="ECO:0000256" key="3">
    <source>
        <dbReference type="ARBA" id="ARBA00023163"/>
    </source>
</evidence>
<reference evidence="7" key="1">
    <citation type="submission" date="2021-01" db="EMBL/GenBank/DDBJ databases">
        <title>Adiantum capillus-veneris genome.</title>
        <authorList>
            <person name="Fang Y."/>
            <person name="Liao Q."/>
        </authorList>
    </citation>
    <scope>NUCLEOTIDE SEQUENCE</scope>
    <source>
        <strain evidence="7">H3</strain>
        <tissue evidence="7">Leaf</tissue>
    </source>
</reference>
<evidence type="ECO:0000313" key="7">
    <source>
        <dbReference type="EMBL" id="KAI5069354.1"/>
    </source>
</evidence>
<protein>
    <recommendedName>
        <fullName evidence="6">BHLH domain-containing protein</fullName>
    </recommendedName>
</protein>
<proteinExistence type="predicted"/>
<sequence length="710" mass="77257">MSGIADDLAESLEVAGAGEALQRSVETGAGERQALHGAGAGEKQDMRAECSGGPAFNGQNSNLVDSDDLELLSWLQYPVDDAALQYLPPLPSSPVLTSVDLFPANSLSLPTFSSSSAFSSSLASVKHLPQVQNEAFTGGKVDLDPRATGNGWFLQQNDVEGEFWPREQIKVFENQQPGFDNQRLSNKLMEGQINEASLQGEGTAHRAGGRKARDLAPRLPDIKQEFATDSLSKLAAYEERKKWALRENSTTNFTPHPSRANFQSVPRENRGKEPDINCMLPTAHIIQGKDEGGSVSRQTEVLDELVEFQSTNAGSHIKERPLSMKDVDMMLKERVPFLTPTERLQAHPGSNAALALGAGRAAGTIGPAGVETFSRVRTSLQPNQPYNLPLGCPSPYGFNCFTRTLSGNSLQYLPGTPTSNSALSTIGSFVSHPYSQQRNDRTLSELAQIYYSKPVVGFSEFGFRERLSKDLEHMGTIVRSNVLSSFAETATIAPIPDPPMVKPKEFSKERVVAASSGGSQTSGSLRETASGNKRKLEDLDGQSEEAEGDSGLSSLAKSTTPKSPRTNDLHNLSERRRRNRINDKMNALRELIPNASKSNKAALLDEAIDYLRNLQFHLQVLSSQTGISHVMPMLSMPHMGIRQYGSLHAMRMGNNNVAGGPALAAGGSSVAVPFKRWKSGKPKLITLILSVPIRWILKIWFLKQLHQCAV</sequence>
<dbReference type="Gene3D" id="4.10.280.10">
    <property type="entry name" value="Helix-loop-helix DNA-binding domain"/>
    <property type="match status" value="1"/>
</dbReference>
<evidence type="ECO:0000256" key="2">
    <source>
        <dbReference type="ARBA" id="ARBA00023015"/>
    </source>
</evidence>
<dbReference type="GO" id="GO:0003700">
    <property type="term" value="F:DNA-binding transcription factor activity"/>
    <property type="evidence" value="ECO:0007669"/>
    <property type="project" value="InterPro"/>
</dbReference>
<feature type="compositionally biased region" description="Polar residues" evidence="5">
    <location>
        <begin position="249"/>
        <end position="266"/>
    </location>
</feature>
<keyword evidence="4" id="KW-0539">Nucleus</keyword>
<evidence type="ECO:0000313" key="8">
    <source>
        <dbReference type="Proteomes" id="UP000886520"/>
    </source>
</evidence>
<feature type="domain" description="BHLH" evidence="6">
    <location>
        <begin position="565"/>
        <end position="614"/>
    </location>
</feature>
<keyword evidence="8" id="KW-1185">Reference proteome</keyword>
<dbReference type="PANTHER" id="PTHR46807">
    <property type="entry name" value="TRANSCRIPTION FACTOR PIF3"/>
    <property type="match status" value="1"/>
</dbReference>
<comment type="caution">
    <text evidence="7">The sequence shown here is derived from an EMBL/GenBank/DDBJ whole genome shotgun (WGS) entry which is preliminary data.</text>
</comment>
<dbReference type="GO" id="GO:0046983">
    <property type="term" value="F:protein dimerization activity"/>
    <property type="evidence" value="ECO:0007669"/>
    <property type="project" value="InterPro"/>
</dbReference>
<feature type="region of interest" description="Disordered" evidence="5">
    <location>
        <begin position="23"/>
        <end position="61"/>
    </location>
</feature>
<keyword evidence="2" id="KW-0805">Transcription regulation</keyword>
<dbReference type="Pfam" id="PF00010">
    <property type="entry name" value="HLH"/>
    <property type="match status" value="1"/>
</dbReference>
<feature type="compositionally biased region" description="Low complexity" evidence="5">
    <location>
        <begin position="515"/>
        <end position="524"/>
    </location>
</feature>
<dbReference type="InterPro" id="IPR044273">
    <property type="entry name" value="PIF3-like"/>
</dbReference>
<dbReference type="InterPro" id="IPR036638">
    <property type="entry name" value="HLH_DNA-bd_sf"/>
</dbReference>
<feature type="region of interest" description="Disordered" evidence="5">
    <location>
        <begin position="249"/>
        <end position="276"/>
    </location>
</feature>
<evidence type="ECO:0000256" key="1">
    <source>
        <dbReference type="ARBA" id="ARBA00004123"/>
    </source>
</evidence>
<keyword evidence="3" id="KW-0804">Transcription</keyword>
<dbReference type="CDD" id="cd11445">
    <property type="entry name" value="bHLH_AtPIF_like"/>
    <property type="match status" value="1"/>
</dbReference>
<comment type="subcellular location">
    <subcellularLocation>
        <location evidence="1">Nucleus</location>
    </subcellularLocation>
</comment>
<gene>
    <name evidence="7" type="ORF">GOP47_0015655</name>
</gene>
<name>A0A9D4ZBU8_ADICA</name>
<dbReference type="GO" id="GO:0005634">
    <property type="term" value="C:nucleus"/>
    <property type="evidence" value="ECO:0007669"/>
    <property type="project" value="UniProtKB-SubCell"/>
</dbReference>
<organism evidence="7 8">
    <name type="scientific">Adiantum capillus-veneris</name>
    <name type="common">Maidenhair fern</name>
    <dbReference type="NCBI Taxonomy" id="13818"/>
    <lineage>
        <taxon>Eukaryota</taxon>
        <taxon>Viridiplantae</taxon>
        <taxon>Streptophyta</taxon>
        <taxon>Embryophyta</taxon>
        <taxon>Tracheophyta</taxon>
        <taxon>Polypodiopsida</taxon>
        <taxon>Polypodiidae</taxon>
        <taxon>Polypodiales</taxon>
        <taxon>Pteridineae</taxon>
        <taxon>Pteridaceae</taxon>
        <taxon>Vittarioideae</taxon>
        <taxon>Adiantum</taxon>
    </lineage>
</organism>
<dbReference type="EMBL" id="JABFUD020000015">
    <property type="protein sequence ID" value="KAI5069354.1"/>
    <property type="molecule type" value="Genomic_DNA"/>
</dbReference>
<dbReference type="PANTHER" id="PTHR46807:SF1">
    <property type="entry name" value="TRANSCRIPTION FACTOR PIF3"/>
    <property type="match status" value="1"/>
</dbReference>
<evidence type="ECO:0000256" key="4">
    <source>
        <dbReference type="ARBA" id="ARBA00023242"/>
    </source>
</evidence>
<dbReference type="InterPro" id="IPR011598">
    <property type="entry name" value="bHLH_dom"/>
</dbReference>
<accession>A0A9D4ZBU8</accession>
<evidence type="ECO:0000256" key="5">
    <source>
        <dbReference type="SAM" id="MobiDB-lite"/>
    </source>
</evidence>
<dbReference type="Proteomes" id="UP000886520">
    <property type="component" value="Chromosome 15"/>
</dbReference>
<feature type="region of interest" description="Disordered" evidence="5">
    <location>
        <begin position="493"/>
        <end position="582"/>
    </location>
</feature>
<dbReference type="SMART" id="SM00353">
    <property type="entry name" value="HLH"/>
    <property type="match status" value="1"/>
</dbReference>
<dbReference type="OrthoDB" id="690068at2759"/>
<feature type="compositionally biased region" description="Basic and acidic residues" evidence="5">
    <location>
        <begin position="502"/>
        <end position="511"/>
    </location>
</feature>
<dbReference type="InterPro" id="IPR047265">
    <property type="entry name" value="PIF1-like_bHLH"/>
</dbReference>
<feature type="compositionally biased region" description="Basic and acidic residues" evidence="5">
    <location>
        <begin position="565"/>
        <end position="582"/>
    </location>
</feature>
<dbReference type="AlphaFoldDB" id="A0A9D4ZBU8"/>